<accession>A0A1Y1S903</accession>
<proteinExistence type="predicted"/>
<evidence type="ECO:0000313" key="1">
    <source>
        <dbReference type="EMBL" id="ORD94934.1"/>
    </source>
</evidence>
<keyword evidence="2" id="KW-1185">Reference proteome</keyword>
<protein>
    <submittedName>
        <fullName evidence="1">Uncharacterized protein</fullName>
    </submittedName>
</protein>
<dbReference type="EMBL" id="LWDP01000006">
    <property type="protein sequence ID" value="ORD94934.1"/>
    <property type="molecule type" value="Genomic_DNA"/>
</dbReference>
<name>A0A1Y1S903_9MICR</name>
<gene>
    <name evidence="1" type="ORF">ECANGB1_1919</name>
</gene>
<reference evidence="1 2" key="1">
    <citation type="journal article" date="2017" name="Environ. Microbiol.">
        <title>Decay of the glycolytic pathway and adaptation to intranuclear parasitism within Enterocytozoonidae microsporidia.</title>
        <authorList>
            <person name="Wiredu Boakye D."/>
            <person name="Jaroenlak P."/>
            <person name="Prachumwat A."/>
            <person name="Williams T.A."/>
            <person name="Bateman K.S."/>
            <person name="Itsathitphaisarn O."/>
            <person name="Sritunyalucksana K."/>
            <person name="Paszkiewicz K.H."/>
            <person name="Moore K.A."/>
            <person name="Stentiford G.D."/>
            <person name="Williams B.A."/>
        </authorList>
    </citation>
    <scope>NUCLEOTIDE SEQUENCE [LARGE SCALE GENOMIC DNA]</scope>
    <source>
        <strain evidence="1 2">GB1</strain>
    </source>
</reference>
<dbReference type="AlphaFoldDB" id="A0A1Y1S903"/>
<dbReference type="VEuPathDB" id="MicrosporidiaDB:ECANGB1_1919"/>
<evidence type="ECO:0000313" key="2">
    <source>
        <dbReference type="Proteomes" id="UP000192639"/>
    </source>
</evidence>
<dbReference type="Proteomes" id="UP000192639">
    <property type="component" value="Unassembled WGS sequence"/>
</dbReference>
<organism evidence="1 2">
    <name type="scientific">Enterospora canceri</name>
    <dbReference type="NCBI Taxonomy" id="1081671"/>
    <lineage>
        <taxon>Eukaryota</taxon>
        <taxon>Fungi</taxon>
        <taxon>Fungi incertae sedis</taxon>
        <taxon>Microsporidia</taxon>
        <taxon>Enterocytozoonidae</taxon>
        <taxon>Enterospora</taxon>
    </lineage>
</organism>
<sequence length="149" mass="17250">MYPAPQFVTNTFESSNCSLFDYTVEASRLESNQPRLYYIGHMHRVFADCRILKERLRAVTGDNEEDFEEAASEFGPIFNYATSLMRQFESATGNKDDQLLKKIKREFSSTKRGIEDAYADCVSRLYRNCPRNAIKCVYSKDGGFRVEHK</sequence>
<comment type="caution">
    <text evidence="1">The sequence shown here is derived from an EMBL/GenBank/DDBJ whole genome shotgun (WGS) entry which is preliminary data.</text>
</comment>